<gene>
    <name evidence="1" type="ORF">GJV18_10945</name>
</gene>
<sequence length="211" mass="22686">MTLLLGGCAPKQLSPHGQGLPERVELSDVPFFALSDSQGGPSALAMLLNHQGVISSPGLLDQLISESGRAVDEPAGLTFAAQHHELLVYPLPSSLEALLQQVAAGNPVLLAYKPLLGMGPVQFAVLVGFDRREEVLILRSGNNRRALIGLGRFDSAWASAGHWAVILTPTHRLPAQAELSRWQTGVAGLRNQGLEEAAQHAERTARRYWPQ</sequence>
<dbReference type="Gene3D" id="3.90.70.10">
    <property type="entry name" value="Cysteine proteinases"/>
    <property type="match status" value="1"/>
</dbReference>
<dbReference type="RefSeq" id="WP_160345341.1">
    <property type="nucleotide sequence ID" value="NZ_WKJZ01000001.1"/>
</dbReference>
<accession>A0A6I4KUV2</accession>
<name>A0A6I4KUV2_9PSED</name>
<comment type="caution">
    <text evidence="1">The sequence shown here is derived from an EMBL/GenBank/DDBJ whole genome shotgun (WGS) entry which is preliminary data.</text>
</comment>
<organism evidence="1 2">
    <name type="scientific">Pseudomonas xionganensis</name>
    <dbReference type="NCBI Taxonomy" id="2654845"/>
    <lineage>
        <taxon>Bacteria</taxon>
        <taxon>Pseudomonadati</taxon>
        <taxon>Pseudomonadota</taxon>
        <taxon>Gammaproteobacteria</taxon>
        <taxon>Pseudomonadales</taxon>
        <taxon>Pseudomonadaceae</taxon>
        <taxon>Pseudomonas</taxon>
    </lineage>
</organism>
<dbReference type="AlphaFoldDB" id="A0A6I4KUV2"/>
<proteinExistence type="predicted"/>
<evidence type="ECO:0000313" key="2">
    <source>
        <dbReference type="Proteomes" id="UP000429555"/>
    </source>
</evidence>
<dbReference type="Proteomes" id="UP000429555">
    <property type="component" value="Unassembled WGS sequence"/>
</dbReference>
<keyword evidence="2" id="KW-1185">Reference proteome</keyword>
<protein>
    <submittedName>
        <fullName evidence="1">Peptidase C39 family protein</fullName>
    </submittedName>
</protein>
<dbReference type="EMBL" id="WKJZ01000001">
    <property type="protein sequence ID" value="MVW75837.1"/>
    <property type="molecule type" value="Genomic_DNA"/>
</dbReference>
<evidence type="ECO:0000313" key="1">
    <source>
        <dbReference type="EMBL" id="MVW75837.1"/>
    </source>
</evidence>
<reference evidence="1 2" key="1">
    <citation type="submission" date="2019-11" db="EMBL/GenBank/DDBJ databases">
        <title>Pseudomonas flavidum sp. nov., isolated from Baiyang Lake.</title>
        <authorList>
            <person name="Zhao Y."/>
        </authorList>
    </citation>
    <scope>NUCLEOTIDE SEQUENCE [LARGE SCALE GENOMIC DNA]</scope>
    <source>
        <strain evidence="2">R-22-3 w-18</strain>
    </source>
</reference>